<keyword evidence="3" id="KW-0479">Metal-binding</keyword>
<keyword evidence="6" id="KW-0833">Ubl conjugation pathway</keyword>
<feature type="region of interest" description="Disordered" evidence="8">
    <location>
        <begin position="29"/>
        <end position="64"/>
    </location>
</feature>
<keyword evidence="11" id="KW-1185">Reference proteome</keyword>
<dbReference type="Pfam" id="PF01485">
    <property type="entry name" value="IBR"/>
    <property type="match status" value="1"/>
</dbReference>
<dbReference type="InterPro" id="IPR002867">
    <property type="entry name" value="IBR_dom"/>
</dbReference>
<feature type="compositionally biased region" description="Basic and acidic residues" evidence="8">
    <location>
        <begin position="40"/>
        <end position="57"/>
    </location>
</feature>
<evidence type="ECO:0000256" key="1">
    <source>
        <dbReference type="ARBA" id="ARBA00004906"/>
    </source>
</evidence>
<comment type="pathway">
    <text evidence="1">Protein modification; protein ubiquitination.</text>
</comment>
<dbReference type="PANTHER" id="PTHR22770">
    <property type="entry name" value="UBIQUITIN CONJUGATING ENZYME 7 INTERACTING PROTEIN-RELATED"/>
    <property type="match status" value="1"/>
</dbReference>
<accession>A0A1Q9CC93</accession>
<dbReference type="PANTHER" id="PTHR22770:SF47">
    <property type="entry name" value="E3 UBIQUITIN-PROTEIN LIGASE RNF216"/>
    <property type="match status" value="1"/>
</dbReference>
<dbReference type="GO" id="GO:0008270">
    <property type="term" value="F:zinc ion binding"/>
    <property type="evidence" value="ECO:0007669"/>
    <property type="project" value="UniProtKB-KW"/>
</dbReference>
<evidence type="ECO:0000256" key="8">
    <source>
        <dbReference type="SAM" id="MobiDB-lite"/>
    </source>
</evidence>
<keyword evidence="2" id="KW-0808">Transferase</keyword>
<dbReference type="PROSITE" id="PS51873">
    <property type="entry name" value="TRIAD"/>
    <property type="match status" value="1"/>
</dbReference>
<feature type="domain" description="RING-type" evidence="9">
    <location>
        <begin position="214"/>
        <end position="464"/>
    </location>
</feature>
<protein>
    <submittedName>
        <fullName evidence="10">E3 ubiquitin-protein ligase</fullName>
    </submittedName>
</protein>
<evidence type="ECO:0000313" key="10">
    <source>
        <dbReference type="EMBL" id="OLP80553.1"/>
    </source>
</evidence>
<evidence type="ECO:0000259" key="9">
    <source>
        <dbReference type="PROSITE" id="PS51873"/>
    </source>
</evidence>
<dbReference type="EMBL" id="LSRX01001368">
    <property type="protein sequence ID" value="OLP80553.1"/>
    <property type="molecule type" value="Genomic_DNA"/>
</dbReference>
<organism evidence="10 11">
    <name type="scientific">Symbiodinium microadriaticum</name>
    <name type="common">Dinoflagellate</name>
    <name type="synonym">Zooxanthella microadriatica</name>
    <dbReference type="NCBI Taxonomy" id="2951"/>
    <lineage>
        <taxon>Eukaryota</taxon>
        <taxon>Sar</taxon>
        <taxon>Alveolata</taxon>
        <taxon>Dinophyceae</taxon>
        <taxon>Suessiales</taxon>
        <taxon>Symbiodiniaceae</taxon>
        <taxon>Symbiodinium</taxon>
    </lineage>
</organism>
<dbReference type="Pfam" id="PF26200">
    <property type="entry name" value="Rcat_RNF216"/>
    <property type="match status" value="1"/>
</dbReference>
<dbReference type="Proteomes" id="UP000186817">
    <property type="component" value="Unassembled WGS sequence"/>
</dbReference>
<dbReference type="AlphaFoldDB" id="A0A1Q9CC93"/>
<feature type="region of interest" description="Disordered" evidence="8">
    <location>
        <begin position="498"/>
        <end position="551"/>
    </location>
</feature>
<evidence type="ECO:0000256" key="7">
    <source>
        <dbReference type="ARBA" id="ARBA00022833"/>
    </source>
</evidence>
<sequence length="551" mass="61148">MAAVWQQIHEDEELARRLYAEEMAQLEAFTQHEPIDLEQQEGRGLENLERREPEPAAKRRRTQSCEQLASLDPVMAASREEREEVEEMWACWLRGEKLDDGLQIDSGAKDSQAYALHAIHALMTEFRKAPAPTIRAAFEQAGTYSQARAILEASEDNESLKCSRPKKPAPPCEVPAMLQKEMDLGPDAVAIGEAFAKRKQARAERIRELKALGGLGTCGCCFDDELLPEEELRCSGAAGHGFCIPCVKRAALEFFGRGLFTLNLSGGSSQDPSSSAGRSDAGIPGLSCSKLGCLDTSGCQGHFTDTALRKALPKKDYARYSRRSAALEAANSGLTDLVACPSCDFMVQMTDPNDGIVRCLDPECGQTTCRWCMKPEHSPLKCDEVEEDGETKIRTFLEERMAEAALRRCPNKRCRKPYEREEGCNHIKCPCGTHSCYLCGQELDKKRPYDHYKDGHLGGGKNDSSSKCIVYGTPAWAEKTAKQKQQETEEALKQYLKENPELKEIAAGSSEAKKKRLKQLMQTTPESRNRGKSRKENDIPNLQVDTACAVQ</sequence>
<evidence type="ECO:0000256" key="4">
    <source>
        <dbReference type="ARBA" id="ARBA00022737"/>
    </source>
</evidence>
<evidence type="ECO:0000256" key="3">
    <source>
        <dbReference type="ARBA" id="ARBA00022723"/>
    </source>
</evidence>
<proteinExistence type="predicted"/>
<evidence type="ECO:0000256" key="5">
    <source>
        <dbReference type="ARBA" id="ARBA00022771"/>
    </source>
</evidence>
<keyword evidence="4" id="KW-0677">Repeat</keyword>
<dbReference type="SUPFAM" id="SSF57850">
    <property type="entry name" value="RING/U-box"/>
    <property type="match status" value="2"/>
</dbReference>
<dbReference type="OrthoDB" id="10009520at2759"/>
<dbReference type="InterPro" id="IPR044066">
    <property type="entry name" value="TRIAD_supradom"/>
</dbReference>
<keyword evidence="7" id="KW-0862">Zinc</keyword>
<dbReference type="Gene3D" id="1.20.120.1750">
    <property type="match status" value="1"/>
</dbReference>
<evidence type="ECO:0000256" key="6">
    <source>
        <dbReference type="ARBA" id="ARBA00022786"/>
    </source>
</evidence>
<dbReference type="SMART" id="SM00647">
    <property type="entry name" value="IBR"/>
    <property type="match status" value="2"/>
</dbReference>
<dbReference type="CDD" id="cd20339">
    <property type="entry name" value="BRcat_RBR_RNF216"/>
    <property type="match status" value="1"/>
</dbReference>
<dbReference type="InterPro" id="IPR047545">
    <property type="entry name" value="BRcat_RBR_RNF216"/>
</dbReference>
<reference evidence="10 11" key="1">
    <citation type="submission" date="2016-02" db="EMBL/GenBank/DDBJ databases">
        <title>Genome analysis of coral dinoflagellate symbionts highlights evolutionary adaptations to a symbiotic lifestyle.</title>
        <authorList>
            <person name="Aranda M."/>
            <person name="Li Y."/>
            <person name="Liew Y.J."/>
            <person name="Baumgarten S."/>
            <person name="Simakov O."/>
            <person name="Wilson M."/>
            <person name="Piel J."/>
            <person name="Ashoor H."/>
            <person name="Bougouffa S."/>
            <person name="Bajic V.B."/>
            <person name="Ryu T."/>
            <person name="Ravasi T."/>
            <person name="Bayer T."/>
            <person name="Micklem G."/>
            <person name="Kim H."/>
            <person name="Bhak J."/>
            <person name="Lajeunesse T.C."/>
            <person name="Voolstra C.R."/>
        </authorList>
    </citation>
    <scope>NUCLEOTIDE SEQUENCE [LARGE SCALE GENOMIC DNA]</scope>
    <source>
        <strain evidence="10 11">CCMP2467</strain>
    </source>
</reference>
<keyword evidence="5" id="KW-0863">Zinc-finger</keyword>
<comment type="caution">
    <text evidence="10">The sequence shown here is derived from an EMBL/GenBank/DDBJ whole genome shotgun (WGS) entry which is preliminary data.</text>
</comment>
<dbReference type="GO" id="GO:0016740">
    <property type="term" value="F:transferase activity"/>
    <property type="evidence" value="ECO:0007669"/>
    <property type="project" value="UniProtKB-KW"/>
</dbReference>
<name>A0A1Q9CC93_SYMMI</name>
<dbReference type="InterPro" id="IPR051628">
    <property type="entry name" value="LUBAC_E3_Ligases"/>
</dbReference>
<evidence type="ECO:0000313" key="11">
    <source>
        <dbReference type="Proteomes" id="UP000186817"/>
    </source>
</evidence>
<gene>
    <name evidence="10" type="primary">Rnf216</name>
    <name evidence="10" type="ORF">AK812_SmicGene39015</name>
</gene>
<evidence type="ECO:0000256" key="2">
    <source>
        <dbReference type="ARBA" id="ARBA00022679"/>
    </source>
</evidence>